<evidence type="ECO:0000313" key="17">
    <source>
        <dbReference type="Proteomes" id="UP000225889"/>
    </source>
</evidence>
<keyword evidence="11 12" id="KW-0804">Transcription</keyword>
<dbReference type="InterPro" id="IPR016136">
    <property type="entry name" value="DNA_helicase_N/primase_C"/>
</dbReference>
<dbReference type="Proteomes" id="UP000225889">
    <property type="component" value="Unassembled WGS sequence"/>
</dbReference>
<dbReference type="HAMAP" id="MF_00974">
    <property type="entry name" value="DNA_primase_DnaG"/>
    <property type="match status" value="1"/>
</dbReference>
<evidence type="ECO:0000256" key="11">
    <source>
        <dbReference type="ARBA" id="ARBA00023163"/>
    </source>
</evidence>
<dbReference type="InterPro" id="IPR030846">
    <property type="entry name" value="DnaG_bac"/>
</dbReference>
<feature type="domain" description="Toprim" evidence="15">
    <location>
        <begin position="256"/>
        <end position="337"/>
    </location>
</feature>
<accession>A0A2G3DUB4</accession>
<keyword evidence="4 12" id="KW-0548">Nucleotidyltransferase</keyword>
<dbReference type="PANTHER" id="PTHR30313">
    <property type="entry name" value="DNA PRIMASE"/>
    <property type="match status" value="1"/>
</dbReference>
<keyword evidence="9" id="KW-0460">Magnesium</keyword>
<dbReference type="GO" id="GO:1990077">
    <property type="term" value="C:primosome complex"/>
    <property type="evidence" value="ECO:0007669"/>
    <property type="project" value="UniProtKB-KW"/>
</dbReference>
<evidence type="ECO:0000256" key="3">
    <source>
        <dbReference type="ARBA" id="ARBA00022679"/>
    </source>
</evidence>
<organism evidence="16 17">
    <name type="scientific">Pseudobutyrivibrio ruminis</name>
    <dbReference type="NCBI Taxonomy" id="46206"/>
    <lineage>
        <taxon>Bacteria</taxon>
        <taxon>Bacillati</taxon>
        <taxon>Bacillota</taxon>
        <taxon>Clostridia</taxon>
        <taxon>Lachnospirales</taxon>
        <taxon>Lachnospiraceae</taxon>
        <taxon>Pseudobutyrivibrio</taxon>
    </lineage>
</organism>
<evidence type="ECO:0000256" key="12">
    <source>
        <dbReference type="HAMAP-Rule" id="MF_00974"/>
    </source>
</evidence>
<comment type="caution">
    <text evidence="16">The sequence shown here is derived from an EMBL/GenBank/DDBJ whole genome shotgun (WGS) entry which is preliminary data.</text>
</comment>
<proteinExistence type="inferred from homology"/>
<dbReference type="InterPro" id="IPR034151">
    <property type="entry name" value="TOPRIM_DnaG_bac"/>
</dbReference>
<sequence>MPYYSEDVVEEVRSRTDIVDVISKYVNLQKKGSQYFGLCPFHNEKTGSFSVSPQKQMYYCFGCGAGGNVFSFLMNYENMTFKEAVEELAGQCGVTLPQREMTYQERQHADKRSRLFEINKEAAAYYYKLLRSPAGEQAMAYFTKRGLSQETLHKFGLGCTSKYSDSLYKYLREKGYDDNILKDCGLITIDEKRGGHDKFWNRAMFPIFDANGKVVAFGGRVMGDGEPKYLNSPETEIFNKSRTLFGLYFARKTRREQFILCEGYMDVISLHQAGFDNAVASLGTALTEGHAGMLKRYVKDVYLSYDSDGAGQKAALRAIPILKRAGISCRIINMTPYKDPDEFIKALGAEEYEKRILNAENSFMYQIRMLQNNYDMTDPEKKSDFQKKAAEMIVLEFPTQLERENYTDAVAATFNIPKDALAKYIIELGASGITAKPENQGFEGRAKAHKAKDDGMKFSQRLLITWLVEDPSIFPKIQPFVGPDDFEDGVYKKVAEEVFKNCEDKKSVDTARVVDMFMDEEERKTVAALFNTTVGELTDNADLSKALKETLLRIKKNSLALLKANNADFARFKQTNDRLKKLERTNISL</sequence>
<dbReference type="InterPro" id="IPR013264">
    <property type="entry name" value="DNAG_N"/>
</dbReference>
<dbReference type="Pfam" id="PF08275">
    <property type="entry name" value="DNAG_N"/>
    <property type="match status" value="1"/>
</dbReference>
<evidence type="ECO:0000256" key="1">
    <source>
        <dbReference type="ARBA" id="ARBA00022478"/>
    </source>
</evidence>
<dbReference type="Pfam" id="PF01807">
    <property type="entry name" value="Zn_ribbon_DnaG"/>
    <property type="match status" value="1"/>
</dbReference>
<dbReference type="SUPFAM" id="SSF56731">
    <property type="entry name" value="DNA primase core"/>
    <property type="match status" value="1"/>
</dbReference>
<dbReference type="GO" id="GO:0003677">
    <property type="term" value="F:DNA binding"/>
    <property type="evidence" value="ECO:0007669"/>
    <property type="project" value="UniProtKB-KW"/>
</dbReference>
<evidence type="ECO:0000256" key="13">
    <source>
        <dbReference type="PIRNR" id="PIRNR002811"/>
    </source>
</evidence>
<dbReference type="GO" id="GO:0000428">
    <property type="term" value="C:DNA-directed RNA polymerase complex"/>
    <property type="evidence" value="ECO:0007669"/>
    <property type="project" value="UniProtKB-KW"/>
</dbReference>
<dbReference type="FunFam" id="3.90.980.10:FF:000001">
    <property type="entry name" value="DNA primase"/>
    <property type="match status" value="1"/>
</dbReference>
<dbReference type="SMART" id="SM00493">
    <property type="entry name" value="TOPRIM"/>
    <property type="match status" value="1"/>
</dbReference>
<dbReference type="RefSeq" id="WP_099392229.1">
    <property type="nucleotide sequence ID" value="NZ_PDYF01000019.1"/>
</dbReference>
<keyword evidence="5 12" id="KW-0235">DNA replication</keyword>
<evidence type="ECO:0000256" key="7">
    <source>
        <dbReference type="ARBA" id="ARBA00022771"/>
    </source>
</evidence>
<dbReference type="InterPro" id="IPR006171">
    <property type="entry name" value="TOPRIM_dom"/>
</dbReference>
<dbReference type="InterPro" id="IPR050219">
    <property type="entry name" value="DnaG_primase"/>
</dbReference>
<dbReference type="Pfam" id="PF13155">
    <property type="entry name" value="Toprim_2"/>
    <property type="match status" value="1"/>
</dbReference>
<dbReference type="Gene3D" id="1.10.860.10">
    <property type="entry name" value="DNAb Helicase, Chain A"/>
    <property type="match status" value="1"/>
</dbReference>
<dbReference type="SUPFAM" id="SSF57783">
    <property type="entry name" value="Zinc beta-ribbon"/>
    <property type="match status" value="1"/>
</dbReference>
<dbReference type="NCBIfam" id="TIGR01391">
    <property type="entry name" value="dnaG"/>
    <property type="match status" value="1"/>
</dbReference>
<dbReference type="AlphaFoldDB" id="A0A2G3DUB4"/>
<dbReference type="PIRSF" id="PIRSF002811">
    <property type="entry name" value="DnaG"/>
    <property type="match status" value="1"/>
</dbReference>
<dbReference type="InterPro" id="IPR002694">
    <property type="entry name" value="Znf_CHC2"/>
</dbReference>
<dbReference type="GO" id="GO:0003899">
    <property type="term" value="F:DNA-directed RNA polymerase activity"/>
    <property type="evidence" value="ECO:0007669"/>
    <property type="project" value="UniProtKB-UniRule"/>
</dbReference>
<dbReference type="GO" id="GO:0006269">
    <property type="term" value="P:DNA replication, synthesis of primer"/>
    <property type="evidence" value="ECO:0007669"/>
    <property type="project" value="UniProtKB-UniRule"/>
</dbReference>
<evidence type="ECO:0000256" key="9">
    <source>
        <dbReference type="ARBA" id="ARBA00022842"/>
    </source>
</evidence>
<evidence type="ECO:0000256" key="6">
    <source>
        <dbReference type="ARBA" id="ARBA00022723"/>
    </source>
</evidence>
<dbReference type="PROSITE" id="PS50880">
    <property type="entry name" value="TOPRIM"/>
    <property type="match status" value="1"/>
</dbReference>
<keyword evidence="3 12" id="KW-0808">Transferase</keyword>
<dbReference type="CDD" id="cd03364">
    <property type="entry name" value="TOPRIM_DnaG_primases"/>
    <property type="match status" value="1"/>
</dbReference>
<comment type="subunit">
    <text evidence="12">Monomer. Interacts with DnaB.</text>
</comment>
<dbReference type="Gene3D" id="3.90.980.10">
    <property type="entry name" value="DNA primase, catalytic core, N-terminal domain"/>
    <property type="match status" value="1"/>
</dbReference>
<dbReference type="InterPro" id="IPR036977">
    <property type="entry name" value="DNA_primase_Znf_CHC2"/>
</dbReference>
<evidence type="ECO:0000256" key="8">
    <source>
        <dbReference type="ARBA" id="ARBA00022833"/>
    </source>
</evidence>
<dbReference type="Gene3D" id="3.90.580.10">
    <property type="entry name" value="Zinc finger, CHC2-type domain"/>
    <property type="match status" value="1"/>
</dbReference>
<dbReference type="Pfam" id="PF10410">
    <property type="entry name" value="DnaB_bind"/>
    <property type="match status" value="1"/>
</dbReference>
<dbReference type="PANTHER" id="PTHR30313:SF2">
    <property type="entry name" value="DNA PRIMASE"/>
    <property type="match status" value="1"/>
</dbReference>
<keyword evidence="1 12" id="KW-0240">DNA-directed RNA polymerase</keyword>
<keyword evidence="2 12" id="KW-0639">Primosome</keyword>
<dbReference type="EC" id="2.7.7.101" evidence="12"/>
<keyword evidence="8 12" id="KW-0862">Zinc</keyword>
<dbReference type="EMBL" id="PDYF01000019">
    <property type="protein sequence ID" value="PHU34531.1"/>
    <property type="molecule type" value="Genomic_DNA"/>
</dbReference>
<evidence type="ECO:0000259" key="15">
    <source>
        <dbReference type="PROSITE" id="PS50880"/>
    </source>
</evidence>
<comment type="catalytic activity">
    <reaction evidence="12">
        <text>ssDNA + n NTP = ssDNA/pppN(pN)n-1 hybrid + (n-1) diphosphate.</text>
        <dbReference type="EC" id="2.7.7.101"/>
    </reaction>
</comment>
<dbReference type="GO" id="GO:0005737">
    <property type="term" value="C:cytoplasm"/>
    <property type="evidence" value="ECO:0007669"/>
    <property type="project" value="TreeGrafter"/>
</dbReference>
<protein>
    <recommendedName>
        <fullName evidence="12 13">DNA primase</fullName>
        <ecNumber evidence="12">2.7.7.101</ecNumber>
    </recommendedName>
</protein>
<keyword evidence="7 12" id="KW-0863">Zinc-finger</keyword>
<evidence type="ECO:0000256" key="14">
    <source>
        <dbReference type="PIRSR" id="PIRSR002811-1"/>
    </source>
</evidence>
<feature type="zinc finger region" description="CHC2-type" evidence="12 14">
    <location>
        <begin position="39"/>
        <end position="63"/>
    </location>
</feature>
<keyword evidence="10 12" id="KW-0238">DNA-binding</keyword>
<comment type="cofactor">
    <cofactor evidence="12 13 14">
        <name>Zn(2+)</name>
        <dbReference type="ChEBI" id="CHEBI:29105"/>
    </cofactor>
    <text evidence="12 13 14">Binds 1 zinc ion per monomer.</text>
</comment>
<keyword evidence="6 12" id="KW-0479">Metal-binding</keyword>
<comment type="function">
    <text evidence="12 13">RNA polymerase that catalyzes the synthesis of short RNA molecules used as primers for DNA polymerase during DNA replication.</text>
</comment>
<dbReference type="Gene3D" id="3.40.1360.10">
    <property type="match status" value="1"/>
</dbReference>
<dbReference type="SMART" id="SM00400">
    <property type="entry name" value="ZnF_CHCC"/>
    <property type="match status" value="1"/>
</dbReference>
<gene>
    <name evidence="12" type="primary">dnaG</name>
    <name evidence="16" type="ORF">CSX01_09665</name>
</gene>
<reference evidence="16 17" key="1">
    <citation type="submission" date="2017-10" db="EMBL/GenBank/DDBJ databases">
        <title>Resolving the taxonomy of Roseburia spp., Eubacterium rectale and Agathobacter spp. through phylogenomic analysis.</title>
        <authorList>
            <person name="Sheridan P.O."/>
            <person name="Walker A.W."/>
            <person name="Duncan S.H."/>
            <person name="Scott K.P."/>
            <person name="Toole P.W.O."/>
            <person name="Luis P."/>
            <person name="Flint H.J."/>
        </authorList>
    </citation>
    <scope>NUCLEOTIDE SEQUENCE [LARGE SCALE GENOMIC DNA]</scope>
    <source>
        <strain evidence="16 17">JK626</strain>
    </source>
</reference>
<dbReference type="InterPro" id="IPR037068">
    <property type="entry name" value="DNA_primase_core_N_sf"/>
</dbReference>
<dbReference type="FunFam" id="3.40.1360.10:FF:000002">
    <property type="entry name" value="DNA primase"/>
    <property type="match status" value="1"/>
</dbReference>
<name>A0A2G3DUB4_9FIRM</name>
<evidence type="ECO:0000256" key="2">
    <source>
        <dbReference type="ARBA" id="ARBA00022515"/>
    </source>
</evidence>
<dbReference type="GO" id="GO:0008270">
    <property type="term" value="F:zinc ion binding"/>
    <property type="evidence" value="ECO:0007669"/>
    <property type="project" value="UniProtKB-UniRule"/>
</dbReference>
<dbReference type="InterPro" id="IPR006295">
    <property type="entry name" value="DNA_primase_DnaG"/>
</dbReference>
<evidence type="ECO:0000256" key="10">
    <source>
        <dbReference type="ARBA" id="ARBA00023125"/>
    </source>
</evidence>
<reference evidence="16 17" key="2">
    <citation type="submission" date="2017-10" db="EMBL/GenBank/DDBJ databases">
        <authorList>
            <person name="Banno H."/>
            <person name="Chua N.-H."/>
        </authorList>
    </citation>
    <scope>NUCLEOTIDE SEQUENCE [LARGE SCALE GENOMIC DNA]</scope>
    <source>
        <strain evidence="16 17">JK626</strain>
    </source>
</reference>
<dbReference type="InterPro" id="IPR019475">
    <property type="entry name" value="DNA_primase_DnaB-bd"/>
</dbReference>
<evidence type="ECO:0000256" key="4">
    <source>
        <dbReference type="ARBA" id="ARBA00022695"/>
    </source>
</evidence>
<dbReference type="FunFam" id="3.90.580.10:FF:000001">
    <property type="entry name" value="DNA primase"/>
    <property type="match status" value="1"/>
</dbReference>
<comment type="similarity">
    <text evidence="12 13">Belongs to the DnaG primase family.</text>
</comment>
<comment type="domain">
    <text evidence="12">Contains an N-terminal zinc-binding domain, a central core domain that contains the primase activity, and a C-terminal DnaB-binding domain.</text>
</comment>
<evidence type="ECO:0000313" key="16">
    <source>
        <dbReference type="EMBL" id="PHU34531.1"/>
    </source>
</evidence>
<evidence type="ECO:0000256" key="5">
    <source>
        <dbReference type="ARBA" id="ARBA00022705"/>
    </source>
</evidence>